<dbReference type="PROSITE" id="PS00455">
    <property type="entry name" value="AMP_BINDING"/>
    <property type="match status" value="1"/>
</dbReference>
<dbReference type="Pfam" id="PF00668">
    <property type="entry name" value="Condensation"/>
    <property type="match status" value="1"/>
</dbReference>
<dbReference type="Pfam" id="PF13193">
    <property type="entry name" value="AMP-binding_C"/>
    <property type="match status" value="2"/>
</dbReference>
<sequence>MASTELGSHTPHGGLGRQQAQAAAFAALLHRYTGQEDIGYDHTDSHGTRHVRGTITGTMTLDDAARAATARPATQPAPVAIVFGDPAGDAAPHELRLVVRDDVVTVHYDSTLFEAGTACRILTHYRTLLDDALRHPSRPLAELRLLTDTELRRMLIDWNSTETQLADGTCLHEAFESHAAHRSDATAAIHEGTRFTYGDINAAANRLAHHLRSLGVGPDTRVGLCLERSPDLLIAMLGILKAGGAYVPLDPDYPTQRIAGMITGTTCAVNISRRELAPRLPAGDDTPLVLLGPGGTDLSAAPTTNPAPLATPDHLCYIIHTSGSTGAPKPIALHHRGVVNNLADLNSRFTASPDDRVLSLSSPSFDMSVYEYLGITAAGGTVVIPSAARAKDPAHWAELLTAHDVTVWNSAPALLDLLVDHLEQSGAEPLSRLRVAMLGGDWIPVPLHGRCQAVAPHMRMLTLGGATEASIHSTIYEVTRVDPAWASIPYGRPMANQRTYILDDAFQPVPPGVTGELYLAGTGVARGYLGQPERTAERFLQWSHGEVSDRIYRTGDLARFDEDGLIELLGRKDFQVKLNGLRVELGEIEAVLRSHPAVQQSAVVAHRNQLVAYAVPAEGEDLDPEALHRLAADRLPHYMVPKAIVPLDRLPLTPNGKVDRKSLPEPDLDASTYRAPRTDREKTLAAVCAEVLGVDRVGLDDDFVALGGDSIRAIQAVTRARIQGLAITPRQILELRTVARLAEAATDPADARQDTDTPLLSLAPQDVENLRQRYPRLREVWPLTPMQSGMLFESMLADTGADTYHMQTVYRLDGPLDADRLRTAGQSLLDHYPNLTAAFAPDASGDLVQIISGGVELPWQERDLGHLTDVAQDEAFARFLAEDRAARFDLAAPPLLRLALIRRGPARAELVLSAHHVLIDGWSEQLIAEELLRLYAAGDDADALPPVRGYRDFLAWLGRQDRTESARAWADELAGLDQATLVAPPTAVRATDTGVEEALLTLTEQEADALSRRGAELGVTVNTLVQGAWALLLSALTGRRDVVFGAAVSGRPGTLPGVESMIGLFINTLPVRARCEPHSTLAQFLTDLQAHQTGLLDHHHHSLTDIHQAAGVDALFDTIVAFQSYPTDPAAAARAAAAAGFSITAPTSLGGANYPLALIVEDGRLILQYQSHLYDRDAARQIAERFRSILNQLAADTGGRRLGALDLLLDDERAHLLAAMPPARPTDLDTVAALVERRAAATPDAHAVAFGDTTLTYGELNTRANRLARHLVRRGAGPETVVALAVPRSAELAVALLATLKSGAGYALLSPEQTAAHRDTVLAQATPELVLASPHTAPDLIPAGIPLVRLDDPAQAEAPATDLTDTDRSAPLRAQNLACIRYAPGSGEGVALSHHALAEAVRHFTTAAGLTPGATALAMSPHPDTTAVEVLACMSAGAAVELADERTVLADRGWRGDVISTVAPLLAALLNRATAAIEARTVVITGDELLGSFVQRLRDAVPGVRVVNAYGQAAPERAYVLSPALQPVPPGVTGELYLAGEPARGYLGQASLTSRHFVADPYGEPGSRMYRTGDMARFTAGGALEYVGRGGAEVRVRGHRFRTEDVEAALAAHPAVSQAAVTVPGGNGEQLTGYAVALRDHAVEAAELHEFLVRQLPDFMVPVTVVLLEEMPSGADGSVDRQALAEPAAERPAQGHRPGRTAQEEALCALFAEVLGVDQVGIDDNFFALGGNSLKATRLIGRMRRTLGIEASIRTIFQYSTIAELSGQVQATGTTKSRPRLRKMTKE</sequence>
<dbReference type="InterPro" id="IPR006162">
    <property type="entry name" value="Ppantetheine_attach_site"/>
</dbReference>
<dbReference type="InterPro" id="IPR010071">
    <property type="entry name" value="AA_adenyl_dom"/>
</dbReference>
<dbReference type="Gene3D" id="2.30.38.10">
    <property type="entry name" value="Luciferase, Domain 3"/>
    <property type="match status" value="2"/>
</dbReference>
<dbReference type="InterPro" id="IPR000873">
    <property type="entry name" value="AMP-dep_synth/lig_dom"/>
</dbReference>
<dbReference type="Gene3D" id="3.40.50.980">
    <property type="match status" value="4"/>
</dbReference>
<feature type="domain" description="Carrier" evidence="5">
    <location>
        <begin position="675"/>
        <end position="749"/>
    </location>
</feature>
<dbReference type="EMBL" id="CP108318">
    <property type="protein sequence ID" value="WTW62815.1"/>
    <property type="molecule type" value="Genomic_DNA"/>
</dbReference>
<dbReference type="GO" id="GO:0031177">
    <property type="term" value="F:phosphopantetheine binding"/>
    <property type="evidence" value="ECO:0007669"/>
    <property type="project" value="InterPro"/>
</dbReference>
<dbReference type="NCBIfam" id="TIGR01733">
    <property type="entry name" value="AA-adenyl-dom"/>
    <property type="match status" value="1"/>
</dbReference>
<organism evidence="6">
    <name type="scientific">Streptomyces sp. NBC_00003</name>
    <dbReference type="NCBI Taxonomy" id="2903608"/>
    <lineage>
        <taxon>Bacteria</taxon>
        <taxon>Bacillati</taxon>
        <taxon>Actinomycetota</taxon>
        <taxon>Actinomycetes</taxon>
        <taxon>Kitasatosporales</taxon>
        <taxon>Streptomycetaceae</taxon>
        <taxon>Streptomyces</taxon>
    </lineage>
</organism>
<dbReference type="GO" id="GO:0044550">
    <property type="term" value="P:secondary metabolite biosynthetic process"/>
    <property type="evidence" value="ECO:0007669"/>
    <property type="project" value="TreeGrafter"/>
</dbReference>
<dbReference type="Gene3D" id="3.30.559.30">
    <property type="entry name" value="Nonribosomal peptide synthetase, condensation domain"/>
    <property type="match status" value="2"/>
</dbReference>
<dbReference type="Gene3D" id="3.30.559.10">
    <property type="entry name" value="Chloramphenicol acetyltransferase-like domain"/>
    <property type="match status" value="1"/>
</dbReference>
<dbReference type="InterPro" id="IPR001242">
    <property type="entry name" value="Condensation_dom"/>
</dbReference>
<dbReference type="FunFam" id="1.10.1200.10:FF:000005">
    <property type="entry name" value="Nonribosomal peptide synthetase 1"/>
    <property type="match status" value="1"/>
</dbReference>
<dbReference type="GO" id="GO:0003824">
    <property type="term" value="F:catalytic activity"/>
    <property type="evidence" value="ECO:0007669"/>
    <property type="project" value="InterPro"/>
</dbReference>
<feature type="domain" description="Carrier" evidence="5">
    <location>
        <begin position="1698"/>
        <end position="1773"/>
    </location>
</feature>
<dbReference type="CDD" id="cd05930">
    <property type="entry name" value="A_NRPS"/>
    <property type="match status" value="1"/>
</dbReference>
<dbReference type="PANTHER" id="PTHR45527">
    <property type="entry name" value="NONRIBOSOMAL PEPTIDE SYNTHETASE"/>
    <property type="match status" value="1"/>
</dbReference>
<dbReference type="PROSITE" id="PS00012">
    <property type="entry name" value="PHOSPHOPANTETHEINE"/>
    <property type="match status" value="2"/>
</dbReference>
<dbReference type="InterPro" id="IPR020845">
    <property type="entry name" value="AMP-binding_CS"/>
</dbReference>
<accession>A0AAU2V5T2</accession>
<reference evidence="6" key="1">
    <citation type="submission" date="2022-10" db="EMBL/GenBank/DDBJ databases">
        <title>The complete genomes of actinobacterial strains from the NBC collection.</title>
        <authorList>
            <person name="Joergensen T.S."/>
            <person name="Alvarez Arevalo M."/>
            <person name="Sterndorff E.B."/>
            <person name="Faurdal D."/>
            <person name="Vuksanovic O."/>
            <person name="Mourched A.-S."/>
            <person name="Charusanti P."/>
            <person name="Shaw S."/>
            <person name="Blin K."/>
            <person name="Weber T."/>
        </authorList>
    </citation>
    <scope>NUCLEOTIDE SEQUENCE</scope>
    <source>
        <strain evidence="6">NBC_00003</strain>
    </source>
</reference>
<dbReference type="GO" id="GO:0043041">
    <property type="term" value="P:amino acid activation for nonribosomal peptide biosynthetic process"/>
    <property type="evidence" value="ECO:0007669"/>
    <property type="project" value="TreeGrafter"/>
</dbReference>
<dbReference type="Pfam" id="PF00550">
    <property type="entry name" value="PP-binding"/>
    <property type="match status" value="2"/>
</dbReference>
<dbReference type="SUPFAM" id="SSF47336">
    <property type="entry name" value="ACP-like"/>
    <property type="match status" value="2"/>
</dbReference>
<evidence type="ECO:0000256" key="4">
    <source>
        <dbReference type="SAM" id="MobiDB-lite"/>
    </source>
</evidence>
<dbReference type="SMART" id="SM00823">
    <property type="entry name" value="PKS_PP"/>
    <property type="match status" value="2"/>
</dbReference>
<comment type="cofactor">
    <cofactor evidence="1">
        <name>pantetheine 4'-phosphate</name>
        <dbReference type="ChEBI" id="CHEBI:47942"/>
    </cofactor>
</comment>
<dbReference type="Gene3D" id="1.10.1200.10">
    <property type="entry name" value="ACP-like"/>
    <property type="match status" value="1"/>
</dbReference>
<dbReference type="PROSITE" id="PS50075">
    <property type="entry name" value="CARRIER"/>
    <property type="match status" value="2"/>
</dbReference>
<evidence type="ECO:0000256" key="2">
    <source>
        <dbReference type="ARBA" id="ARBA00022450"/>
    </source>
</evidence>
<keyword evidence="2" id="KW-0596">Phosphopantetheine</keyword>
<dbReference type="SUPFAM" id="SSF56801">
    <property type="entry name" value="Acetyl-CoA synthetase-like"/>
    <property type="match status" value="2"/>
</dbReference>
<dbReference type="GO" id="GO:0008610">
    <property type="term" value="P:lipid biosynthetic process"/>
    <property type="evidence" value="ECO:0007669"/>
    <property type="project" value="UniProtKB-ARBA"/>
</dbReference>
<name>A0AAU2V5T2_9ACTN</name>
<dbReference type="PANTHER" id="PTHR45527:SF1">
    <property type="entry name" value="FATTY ACID SYNTHASE"/>
    <property type="match status" value="1"/>
</dbReference>
<evidence type="ECO:0000256" key="3">
    <source>
        <dbReference type="ARBA" id="ARBA00022553"/>
    </source>
</evidence>
<dbReference type="SUPFAM" id="SSF52777">
    <property type="entry name" value="CoA-dependent acyltransferases"/>
    <property type="match status" value="3"/>
</dbReference>
<proteinExistence type="predicted"/>
<dbReference type="InterPro" id="IPR029058">
    <property type="entry name" value="AB_hydrolase_fold"/>
</dbReference>
<dbReference type="Gene3D" id="3.40.50.1820">
    <property type="entry name" value="alpha/beta hydrolase"/>
    <property type="match status" value="1"/>
</dbReference>
<dbReference type="Gene3D" id="3.30.300.30">
    <property type="match status" value="2"/>
</dbReference>
<evidence type="ECO:0000313" key="6">
    <source>
        <dbReference type="EMBL" id="WTW62815.1"/>
    </source>
</evidence>
<dbReference type="GO" id="GO:0005737">
    <property type="term" value="C:cytoplasm"/>
    <property type="evidence" value="ECO:0007669"/>
    <property type="project" value="TreeGrafter"/>
</dbReference>
<dbReference type="InterPro" id="IPR023213">
    <property type="entry name" value="CAT-like_dom_sf"/>
</dbReference>
<dbReference type="InterPro" id="IPR025110">
    <property type="entry name" value="AMP-bd_C"/>
</dbReference>
<evidence type="ECO:0000259" key="5">
    <source>
        <dbReference type="PROSITE" id="PS50075"/>
    </source>
</evidence>
<gene>
    <name evidence="6" type="ORF">OG549_20390</name>
</gene>
<dbReference type="FunFam" id="3.40.50.12780:FF:000012">
    <property type="entry name" value="Non-ribosomal peptide synthetase"/>
    <property type="match status" value="1"/>
</dbReference>
<dbReference type="InterPro" id="IPR009081">
    <property type="entry name" value="PP-bd_ACP"/>
</dbReference>
<feature type="region of interest" description="Disordered" evidence="4">
    <location>
        <begin position="1677"/>
        <end position="1700"/>
    </location>
</feature>
<dbReference type="GO" id="GO:0017000">
    <property type="term" value="P:antibiotic biosynthetic process"/>
    <property type="evidence" value="ECO:0007669"/>
    <property type="project" value="UniProtKB-ARBA"/>
</dbReference>
<evidence type="ECO:0000256" key="1">
    <source>
        <dbReference type="ARBA" id="ARBA00001957"/>
    </source>
</evidence>
<keyword evidence="3" id="KW-0597">Phosphoprotein</keyword>
<dbReference type="InterPro" id="IPR045851">
    <property type="entry name" value="AMP-bd_C_sf"/>
</dbReference>
<dbReference type="InterPro" id="IPR036736">
    <property type="entry name" value="ACP-like_sf"/>
</dbReference>
<dbReference type="InterPro" id="IPR020806">
    <property type="entry name" value="PKS_PP-bd"/>
</dbReference>
<protein>
    <submittedName>
        <fullName evidence="6">Amino acid adenylation domain-containing protein</fullName>
    </submittedName>
</protein>
<dbReference type="FunFam" id="3.40.50.980:FF:000001">
    <property type="entry name" value="Non-ribosomal peptide synthetase"/>
    <property type="match status" value="1"/>
</dbReference>
<dbReference type="Pfam" id="PF00501">
    <property type="entry name" value="AMP-binding"/>
    <property type="match status" value="2"/>
</dbReference>
<dbReference type="CDD" id="cd19543">
    <property type="entry name" value="DCL_NRPS"/>
    <property type="match status" value="1"/>
</dbReference>